<protein>
    <submittedName>
        <fullName evidence="1">Uncharacterized protein</fullName>
    </submittedName>
</protein>
<evidence type="ECO:0000313" key="1">
    <source>
        <dbReference type="EMBL" id="KAF1935658.1"/>
    </source>
</evidence>
<evidence type="ECO:0000313" key="2">
    <source>
        <dbReference type="Proteomes" id="UP000800038"/>
    </source>
</evidence>
<organism evidence="1 2">
    <name type="scientific">Clathrospora elynae</name>
    <dbReference type="NCBI Taxonomy" id="706981"/>
    <lineage>
        <taxon>Eukaryota</taxon>
        <taxon>Fungi</taxon>
        <taxon>Dikarya</taxon>
        <taxon>Ascomycota</taxon>
        <taxon>Pezizomycotina</taxon>
        <taxon>Dothideomycetes</taxon>
        <taxon>Pleosporomycetidae</taxon>
        <taxon>Pleosporales</taxon>
        <taxon>Diademaceae</taxon>
        <taxon>Clathrospora</taxon>
    </lineage>
</organism>
<dbReference type="EMBL" id="ML976246">
    <property type="protein sequence ID" value="KAF1935658.1"/>
    <property type="molecule type" value="Genomic_DNA"/>
</dbReference>
<dbReference type="AlphaFoldDB" id="A0A6A5S895"/>
<accession>A0A6A5S895</accession>
<gene>
    <name evidence="1" type="ORF">EJ02DRAFT_484073</name>
</gene>
<sequence length="384" mass="44132">MSYTQEQLLKWASLQKKGRWPSKLSHKLLLHHEQSTKNRIYSALDSTREGSFGDRQEFRILYEVFMLMPQNTSQIIQDSLEDANNNPNAHRPYWCLSTQDVNNFRIAECNRWVLGLEILASSAECLPGTNQVLPVVEQEINSLMCTAIACILRFSLGCLNPQQFSSIWEGKRWVKSRFRNQYQNTMLQPKASLQRRQGLDIKASVSHYGMIWIPHKLAIWSMPLPIFRIHRYPYLDISINSLRATLHTSSALIKAKTKEGKIREYARICMRTLTSQHPPQHPVVEKLLIVFAQMCVQAYNCSVWSIVEARWQKHVTQDKAKSTTFQEAAGLSKAACQGLEILCFAKLEEYLGENGIGIEQLEIAFYWALDRPSSTTIPTKRRAA</sequence>
<dbReference type="OrthoDB" id="5369347at2759"/>
<dbReference type="Proteomes" id="UP000800038">
    <property type="component" value="Unassembled WGS sequence"/>
</dbReference>
<reference evidence="1" key="1">
    <citation type="journal article" date="2020" name="Stud. Mycol.">
        <title>101 Dothideomycetes genomes: a test case for predicting lifestyles and emergence of pathogens.</title>
        <authorList>
            <person name="Haridas S."/>
            <person name="Albert R."/>
            <person name="Binder M."/>
            <person name="Bloem J."/>
            <person name="Labutti K."/>
            <person name="Salamov A."/>
            <person name="Andreopoulos B."/>
            <person name="Baker S."/>
            <person name="Barry K."/>
            <person name="Bills G."/>
            <person name="Bluhm B."/>
            <person name="Cannon C."/>
            <person name="Castanera R."/>
            <person name="Culley D."/>
            <person name="Daum C."/>
            <person name="Ezra D."/>
            <person name="Gonzalez J."/>
            <person name="Henrissat B."/>
            <person name="Kuo A."/>
            <person name="Liang C."/>
            <person name="Lipzen A."/>
            <person name="Lutzoni F."/>
            <person name="Magnuson J."/>
            <person name="Mondo S."/>
            <person name="Nolan M."/>
            <person name="Ohm R."/>
            <person name="Pangilinan J."/>
            <person name="Park H.-J."/>
            <person name="Ramirez L."/>
            <person name="Alfaro M."/>
            <person name="Sun H."/>
            <person name="Tritt A."/>
            <person name="Yoshinaga Y."/>
            <person name="Zwiers L.-H."/>
            <person name="Turgeon B."/>
            <person name="Goodwin S."/>
            <person name="Spatafora J."/>
            <person name="Crous P."/>
            <person name="Grigoriev I."/>
        </authorList>
    </citation>
    <scope>NUCLEOTIDE SEQUENCE</scope>
    <source>
        <strain evidence="1">CBS 161.51</strain>
    </source>
</reference>
<name>A0A6A5S895_9PLEO</name>
<keyword evidence="2" id="KW-1185">Reference proteome</keyword>
<proteinExistence type="predicted"/>